<dbReference type="Gene3D" id="3.30.1370.10">
    <property type="entry name" value="K Homology domain, type 1"/>
    <property type="match status" value="2"/>
</dbReference>
<dbReference type="EMBL" id="JAATIS010004753">
    <property type="protein sequence ID" value="KAG2461032.1"/>
    <property type="molecule type" value="Genomic_DNA"/>
</dbReference>
<dbReference type="InterPro" id="IPR000608">
    <property type="entry name" value="UBC"/>
</dbReference>
<feature type="non-terminal residue" evidence="6">
    <location>
        <position position="1084"/>
    </location>
</feature>
<keyword evidence="3" id="KW-0175">Coiled coil</keyword>
<keyword evidence="1" id="KW-0677">Repeat</keyword>
<feature type="region of interest" description="Disordered" evidence="4">
    <location>
        <begin position="419"/>
        <end position="459"/>
    </location>
</feature>
<dbReference type="PROSITE" id="PS50127">
    <property type="entry name" value="UBC_2"/>
    <property type="match status" value="1"/>
</dbReference>
<dbReference type="CDD" id="cd23809">
    <property type="entry name" value="UBCc_UBE2Z"/>
    <property type="match status" value="1"/>
</dbReference>
<reference evidence="6 7" key="1">
    <citation type="journal article" date="2021" name="Cell">
        <title>Tracing the genetic footprints of vertebrate landing in non-teleost ray-finned fishes.</title>
        <authorList>
            <person name="Bi X."/>
            <person name="Wang K."/>
            <person name="Yang L."/>
            <person name="Pan H."/>
            <person name="Jiang H."/>
            <person name="Wei Q."/>
            <person name="Fang M."/>
            <person name="Yu H."/>
            <person name="Zhu C."/>
            <person name="Cai Y."/>
            <person name="He Y."/>
            <person name="Gan X."/>
            <person name="Zeng H."/>
            <person name="Yu D."/>
            <person name="Zhu Y."/>
            <person name="Jiang H."/>
            <person name="Qiu Q."/>
            <person name="Yang H."/>
            <person name="Zhang Y.E."/>
            <person name="Wang W."/>
            <person name="Zhu M."/>
            <person name="He S."/>
            <person name="Zhang G."/>
        </authorList>
    </citation>
    <scope>NUCLEOTIDE SEQUENCE [LARGE SCALE GENOMIC DNA]</scope>
    <source>
        <strain evidence="6">Bchr_013</strain>
    </source>
</reference>
<proteinExistence type="predicted"/>
<dbReference type="CDD" id="cd22499">
    <property type="entry name" value="KH-I_IGF2BP1_rpt4"/>
    <property type="match status" value="1"/>
</dbReference>
<evidence type="ECO:0000256" key="1">
    <source>
        <dbReference type="ARBA" id="ARBA00022737"/>
    </source>
</evidence>
<protein>
    <submittedName>
        <fullName evidence="6">IF2B1 protein</fullName>
    </submittedName>
</protein>
<dbReference type="SMART" id="SM00212">
    <property type="entry name" value="UBCc"/>
    <property type="match status" value="1"/>
</dbReference>
<dbReference type="CDD" id="cd22490">
    <property type="entry name" value="KH-I_IGF2BP1_rpt1"/>
    <property type="match status" value="1"/>
</dbReference>
<keyword evidence="7" id="KW-1185">Reference proteome</keyword>
<dbReference type="SMART" id="SM00322">
    <property type="entry name" value="KH"/>
    <property type="match status" value="4"/>
</dbReference>
<evidence type="ECO:0000256" key="3">
    <source>
        <dbReference type="SAM" id="Coils"/>
    </source>
</evidence>
<dbReference type="AlphaFoldDB" id="A0A8X7X385"/>
<dbReference type="PANTHER" id="PTHR10288">
    <property type="entry name" value="KH DOMAIN CONTAINING RNA BINDING PROTEIN"/>
    <property type="match status" value="1"/>
</dbReference>
<dbReference type="SUPFAM" id="SSF54791">
    <property type="entry name" value="Eukaryotic type KH-domain (KH-domain type I)"/>
    <property type="match status" value="4"/>
</dbReference>
<sequence>MAESAGEEAAAHQAVAPGTAPAPAISLGLGLQLLPGPELLVSAPGLGTGTPAAAILDQTPPGLLVGAAPGMGLGVSGPPSLTGIGVGGLAGTGAGAGLLPQLHSTFWDPTVSTDWDNEKPSQQCILRIKRCVSGRELARTGWAGGFGIGVVSLVEMNEKRTGGNCCRTRASDRRDGRAGTALCPGTRKQEERQVAHERGSRADECSRSGKDIMSIYKEPPPGMFVVPDPHDMTKVNYPIHPPRVKLMTTGNNTVRFNPNFYRNGKVCLSILGTWTGPAWSPAQSISSVLISIQSLMTENPYHNEPGFEQERHPGDSRNYNECIRHETMRVAVCDMLDGKCPCPEALWSVMEKSFLEYYDFYEGACKERLHLQGQTLQYLSWMILVKIHSMKSCLIRAIQKLNGYQFENNALRVSYIPDEQSAQQGQQSPDNGRRAGYGPRGVPRQSSPGTVATPKHQHSDIPLRLLVPTQYVGAIIGKEGATIRNITKQTQSKIDVHRKENAGAAEKPISIHSTPEGCSAACKMILEIMQQEAKDTKTAEEVPLKILAHNNFVGRLIGKEGRNLKKVEQDTDTKITISPLQDLTLYNPERTITVKGSIEACCQAEQEIMKKVREAYENDMAALNQTPEQETVNVFIPAQAVGAIIGKKGQHIKQLSRFAGASIKIAPPESPDSKIRMVIITGPPEAQFKRMELEEDINYGSRGDRKKKHIFLLTHIYPAFLKAQGRIYGKLKEENFFGPKEEVKLETHIKVAATAAGRVIGKGGRTVNELQNLTAAEVVVPREQTPDENDQVIVKIIGHFYASQLAQRRIRDILTQVKQQQQKGADKSAYLEHQGGDSKLQRYQAQLHRLLESCEDALSDVQLEGESHELIEGELPARFSLPHLQETRRKQKLLFTQLHVKKSVLSALQVRDPEAFLDGLCLKEMKKFCCPLEAWGIPVPTEFNPSQDSCHEVECAQEKKQEYEETLNDLEEQLKSSNQTLDNLTKVKTRYLDTLQLLADLQGVTFTSVSEDRVELSLNLQTLIPACDLELTQKLLQLPGDENLQVQVGCGLFTANAVELKLSLEAVTRAIYCTTLAANMLKVP</sequence>
<dbReference type="Pfam" id="PF00179">
    <property type="entry name" value="UQ_con"/>
    <property type="match status" value="1"/>
</dbReference>
<evidence type="ECO:0000259" key="5">
    <source>
        <dbReference type="PROSITE" id="PS50127"/>
    </source>
</evidence>
<dbReference type="SUPFAM" id="SSF54495">
    <property type="entry name" value="UBC-like"/>
    <property type="match status" value="1"/>
</dbReference>
<dbReference type="Proteomes" id="UP000886611">
    <property type="component" value="Unassembled WGS sequence"/>
</dbReference>
<keyword evidence="2" id="KW-0694">RNA-binding</keyword>
<dbReference type="GO" id="GO:0003723">
    <property type="term" value="F:RNA binding"/>
    <property type="evidence" value="ECO:0007669"/>
    <property type="project" value="UniProtKB-UniRule"/>
</dbReference>
<dbReference type="FunFam" id="3.30.1370.10:FF:000027">
    <property type="entry name" value="insulin-like growth factor 2 mRNA-binding protein 3 isoform X1"/>
    <property type="match status" value="1"/>
</dbReference>
<dbReference type="Pfam" id="PF00013">
    <property type="entry name" value="KH_1"/>
    <property type="match status" value="4"/>
</dbReference>
<feature type="coiled-coil region" evidence="3">
    <location>
        <begin position="953"/>
        <end position="987"/>
    </location>
</feature>
<organism evidence="6 7">
    <name type="scientific">Polypterus senegalus</name>
    <name type="common">Senegal bichir</name>
    <dbReference type="NCBI Taxonomy" id="55291"/>
    <lineage>
        <taxon>Eukaryota</taxon>
        <taxon>Metazoa</taxon>
        <taxon>Chordata</taxon>
        <taxon>Craniata</taxon>
        <taxon>Vertebrata</taxon>
        <taxon>Euteleostomi</taxon>
        <taxon>Actinopterygii</taxon>
        <taxon>Polypteriformes</taxon>
        <taxon>Polypteridae</taxon>
        <taxon>Polypterus</taxon>
    </lineage>
</organism>
<feature type="compositionally biased region" description="Polar residues" evidence="4">
    <location>
        <begin position="420"/>
        <end position="430"/>
    </location>
</feature>
<feature type="non-terminal residue" evidence="6">
    <location>
        <position position="1"/>
    </location>
</feature>
<dbReference type="InterPro" id="IPR016135">
    <property type="entry name" value="UBQ-conjugating_enzyme/RWD"/>
</dbReference>
<accession>A0A8X7X385</accession>
<dbReference type="InterPro" id="IPR004088">
    <property type="entry name" value="KH_dom_type_1"/>
</dbReference>
<gene>
    <name evidence="6" type="primary">Igf2bp1</name>
    <name evidence="6" type="ORF">GTO96_0010939</name>
</gene>
<dbReference type="Gene3D" id="3.30.310.210">
    <property type="match status" value="1"/>
</dbReference>
<evidence type="ECO:0000313" key="7">
    <source>
        <dbReference type="Proteomes" id="UP000886611"/>
    </source>
</evidence>
<dbReference type="InterPro" id="IPR036612">
    <property type="entry name" value="KH_dom_type_1_sf"/>
</dbReference>
<evidence type="ECO:0000313" key="6">
    <source>
        <dbReference type="EMBL" id="KAG2461032.1"/>
    </source>
</evidence>
<dbReference type="PROSITE" id="PS50084">
    <property type="entry name" value="KH_TYPE_1"/>
    <property type="match status" value="4"/>
</dbReference>
<feature type="domain" description="UBC core" evidence="5">
    <location>
        <begin position="164"/>
        <end position="332"/>
    </location>
</feature>
<dbReference type="FunFam" id="3.30.1370.10:FF:000026">
    <property type="entry name" value="Insulin-like growth factor 2 mRNA-binding protein 3"/>
    <property type="match status" value="1"/>
</dbReference>
<evidence type="ECO:0000256" key="4">
    <source>
        <dbReference type="SAM" id="MobiDB-lite"/>
    </source>
</evidence>
<dbReference type="InterPro" id="IPR004087">
    <property type="entry name" value="KH_dom"/>
</dbReference>
<name>A0A8X7X385_POLSE</name>
<dbReference type="CDD" id="cd22496">
    <property type="entry name" value="KH-I_IGF2BP1_rpt3"/>
    <property type="match status" value="1"/>
</dbReference>
<comment type="caution">
    <text evidence="6">The sequence shown here is derived from an EMBL/GenBank/DDBJ whole genome shotgun (WGS) entry which is preliminary data.</text>
</comment>
<dbReference type="Gene3D" id="3.10.110.10">
    <property type="entry name" value="Ubiquitin Conjugating Enzyme"/>
    <property type="match status" value="1"/>
</dbReference>
<evidence type="ECO:0000256" key="2">
    <source>
        <dbReference type="PROSITE-ProRule" id="PRU00117"/>
    </source>
</evidence>